<keyword evidence="2" id="KW-1185">Reference proteome</keyword>
<evidence type="ECO:0000313" key="2">
    <source>
        <dbReference type="Proteomes" id="UP000219559"/>
    </source>
</evidence>
<dbReference type="EMBL" id="NBWU01000007">
    <property type="protein sequence ID" value="PCE63059.1"/>
    <property type="molecule type" value="Genomic_DNA"/>
</dbReference>
<sequence length="61" mass="7226">METLDKKIERNFSPLEDLKNGYIEGLDNELYSETYTSFHLRFIQQLSISSEAIIFRSPLFH</sequence>
<dbReference type="Proteomes" id="UP000219559">
    <property type="component" value="Unassembled WGS sequence"/>
</dbReference>
<proteinExistence type="predicted"/>
<protein>
    <submittedName>
        <fullName evidence="1">Uncharacterized protein</fullName>
    </submittedName>
</protein>
<evidence type="ECO:0000313" key="1">
    <source>
        <dbReference type="EMBL" id="PCE63059.1"/>
    </source>
</evidence>
<reference evidence="1 2" key="1">
    <citation type="submission" date="2017-04" db="EMBL/GenBank/DDBJ databases">
        <title>A new member of the family Flavobacteriaceae isolated from ascidians.</title>
        <authorList>
            <person name="Chen L."/>
        </authorList>
    </citation>
    <scope>NUCLEOTIDE SEQUENCE [LARGE SCALE GENOMIC DNA]</scope>
    <source>
        <strain evidence="1 2">HQA918</strain>
    </source>
</reference>
<gene>
    <name evidence="1" type="ORF">B7P33_17455</name>
</gene>
<comment type="caution">
    <text evidence="1">The sequence shown here is derived from an EMBL/GenBank/DDBJ whole genome shotgun (WGS) entry which is preliminary data.</text>
</comment>
<accession>A0A2A4G255</accession>
<name>A0A2A4G255_9FLAO</name>
<organism evidence="1 2">
    <name type="scientific">Sediminicola luteus</name>
    <dbReference type="NCBI Taxonomy" id="319238"/>
    <lineage>
        <taxon>Bacteria</taxon>
        <taxon>Pseudomonadati</taxon>
        <taxon>Bacteroidota</taxon>
        <taxon>Flavobacteriia</taxon>
        <taxon>Flavobacteriales</taxon>
        <taxon>Flavobacteriaceae</taxon>
        <taxon>Sediminicola</taxon>
    </lineage>
</organism>
<dbReference type="AlphaFoldDB" id="A0A2A4G255"/>